<dbReference type="AlphaFoldDB" id="A0A7Y9NR08"/>
<name>A0A7Y9NR08_9BACT</name>
<gene>
    <name evidence="2" type="ORF">HDF12_004345</name>
</gene>
<accession>A0A7Y9NR08</accession>
<dbReference type="PANTHER" id="PTHR48104:SF30">
    <property type="entry name" value="METACASPASE-1"/>
    <property type="match status" value="1"/>
</dbReference>
<dbReference type="InterPro" id="IPR050452">
    <property type="entry name" value="Metacaspase"/>
</dbReference>
<dbReference type="PANTHER" id="PTHR48104">
    <property type="entry name" value="METACASPASE-4"/>
    <property type="match status" value="1"/>
</dbReference>
<proteinExistence type="predicted"/>
<dbReference type="EMBL" id="JACCCV010000002">
    <property type="protein sequence ID" value="NYF53946.1"/>
    <property type="molecule type" value="Genomic_DNA"/>
</dbReference>
<dbReference type="GO" id="GO:0005737">
    <property type="term" value="C:cytoplasm"/>
    <property type="evidence" value="ECO:0007669"/>
    <property type="project" value="TreeGrafter"/>
</dbReference>
<feature type="domain" description="Peptidase C14 caspase" evidence="1">
    <location>
        <begin position="20"/>
        <end position="270"/>
    </location>
</feature>
<evidence type="ECO:0000313" key="2">
    <source>
        <dbReference type="EMBL" id="NYF53946.1"/>
    </source>
</evidence>
<dbReference type="GO" id="GO:0004197">
    <property type="term" value="F:cysteine-type endopeptidase activity"/>
    <property type="evidence" value="ECO:0007669"/>
    <property type="project" value="InterPro"/>
</dbReference>
<dbReference type="InterPro" id="IPR011600">
    <property type="entry name" value="Pept_C14_caspase"/>
</dbReference>
<organism evidence="2 3">
    <name type="scientific">Tunturiibacter lichenicola</name>
    <dbReference type="NCBI Taxonomy" id="2051959"/>
    <lineage>
        <taxon>Bacteria</taxon>
        <taxon>Pseudomonadati</taxon>
        <taxon>Acidobacteriota</taxon>
        <taxon>Terriglobia</taxon>
        <taxon>Terriglobales</taxon>
        <taxon>Acidobacteriaceae</taxon>
        <taxon>Tunturiibacter</taxon>
    </lineage>
</organism>
<protein>
    <recommendedName>
        <fullName evidence="1">Peptidase C14 caspase domain-containing protein</fullName>
    </recommendedName>
</protein>
<comment type="caution">
    <text evidence="2">The sequence shown here is derived from an EMBL/GenBank/DDBJ whole genome shotgun (WGS) entry which is preliminary data.</text>
</comment>
<evidence type="ECO:0000313" key="3">
    <source>
        <dbReference type="Proteomes" id="UP000534186"/>
    </source>
</evidence>
<sequence length="638" mass="68449">MRSEIAAESHGASPAGTPTKLALLVGINNYEYADRIPRLAGSLNDVEDIRQVLIGKFEFLPENILVLKDSEATHAGIMNAIQNHLIAKTHAGDIVVFHYSGHGSQMKDPTGKMINGLDETIVPYDSRDPEGKVFDISGAELHAVLVQLAAKTTNLTFILDSCHSGTLVRGARVRSIPADSRILPSQKMATERSLSPKGGGTSLKFAFISAATSNEGAFEYFSEGKDHGSLTYFLARQLRSASAGATYRDVMDSVTASVTANYPAQHPSLEGAEADQHIFGDGSSLAGVYVTASPSLLDPKRVILGIGQVQGATSGSVYDVYPPGSKQFAPEQPTAKVQLVSVDALNSEAVILAGGRIASASRAVEREHRYSSSRARIYLDGVERSLTLQAIRDALRSIKYIEIVDRPTLCNMQLRQAAQSVQTLAADSSILSSVTVNDSSAVDRVVGQLEAWAKWFNVLSINNTQSAISVSFSIRGSHTRNPMAQTGTPDMEVLEGEAIDSTFTNDSEKDLYVAILDLSSDGSITVAYPSQQGADEVLKSHLTLFRSFKTFVPKGRSSATDVLKVFASQKPIDLTPITQGRIRGGSQDNGELDELQELLMDSSGVSRGVAPLLSRPLDLGTWTTVQRVLLVRRGVDGP</sequence>
<dbReference type="Pfam" id="PF00656">
    <property type="entry name" value="Peptidase_C14"/>
    <property type="match status" value="1"/>
</dbReference>
<dbReference type="InterPro" id="IPR029030">
    <property type="entry name" value="Caspase-like_dom_sf"/>
</dbReference>
<evidence type="ECO:0000259" key="1">
    <source>
        <dbReference type="Pfam" id="PF00656"/>
    </source>
</evidence>
<reference evidence="2 3" key="1">
    <citation type="submission" date="2020-07" db="EMBL/GenBank/DDBJ databases">
        <title>Genomic Encyclopedia of Type Strains, Phase IV (KMG-V): Genome sequencing to study the core and pangenomes of soil and plant-associated prokaryotes.</title>
        <authorList>
            <person name="Whitman W."/>
        </authorList>
    </citation>
    <scope>NUCLEOTIDE SEQUENCE [LARGE SCALE GENOMIC DNA]</scope>
    <source>
        <strain evidence="2 3">M8UP30</strain>
    </source>
</reference>
<dbReference type="GO" id="GO:0006508">
    <property type="term" value="P:proteolysis"/>
    <property type="evidence" value="ECO:0007669"/>
    <property type="project" value="InterPro"/>
</dbReference>
<dbReference type="Gene3D" id="3.40.50.1460">
    <property type="match status" value="1"/>
</dbReference>
<dbReference type="Proteomes" id="UP000534186">
    <property type="component" value="Unassembled WGS sequence"/>
</dbReference>
<dbReference type="SUPFAM" id="SSF52129">
    <property type="entry name" value="Caspase-like"/>
    <property type="match status" value="1"/>
</dbReference>